<reference evidence="1 2" key="2">
    <citation type="submission" date="2017-02" db="EMBL/GenBank/DDBJ databases">
        <title>A genome survey and senescence transcriptome analysis in Lentinula edodes.</title>
        <authorList>
            <person name="Sakamoto Y."/>
            <person name="Nakade K."/>
            <person name="Sato S."/>
            <person name="Yoshida Y."/>
            <person name="Miyazaki K."/>
            <person name="Natsume S."/>
            <person name="Konno N."/>
        </authorList>
    </citation>
    <scope>NUCLEOTIDE SEQUENCE [LARGE SCALE GENOMIC DNA]</scope>
    <source>
        <strain evidence="1 2">NBRC 111202</strain>
    </source>
</reference>
<proteinExistence type="predicted"/>
<accession>A0A1Q3E737</accession>
<dbReference type="EMBL" id="BDGU01000123">
    <property type="protein sequence ID" value="GAW02986.1"/>
    <property type="molecule type" value="Genomic_DNA"/>
</dbReference>
<keyword evidence="2" id="KW-1185">Reference proteome</keyword>
<organism evidence="1 2">
    <name type="scientific">Lentinula edodes</name>
    <name type="common">Shiitake mushroom</name>
    <name type="synonym">Lentinus edodes</name>
    <dbReference type="NCBI Taxonomy" id="5353"/>
    <lineage>
        <taxon>Eukaryota</taxon>
        <taxon>Fungi</taxon>
        <taxon>Dikarya</taxon>
        <taxon>Basidiomycota</taxon>
        <taxon>Agaricomycotina</taxon>
        <taxon>Agaricomycetes</taxon>
        <taxon>Agaricomycetidae</taxon>
        <taxon>Agaricales</taxon>
        <taxon>Marasmiineae</taxon>
        <taxon>Omphalotaceae</taxon>
        <taxon>Lentinula</taxon>
    </lineage>
</organism>
<dbReference type="Proteomes" id="UP000188533">
    <property type="component" value="Unassembled WGS sequence"/>
</dbReference>
<comment type="caution">
    <text evidence="1">The sequence shown here is derived from an EMBL/GenBank/DDBJ whole genome shotgun (WGS) entry which is preliminary data.</text>
</comment>
<gene>
    <name evidence="1" type="ORF">LENED_004671</name>
</gene>
<evidence type="ECO:0000313" key="2">
    <source>
        <dbReference type="Proteomes" id="UP000188533"/>
    </source>
</evidence>
<protein>
    <submittedName>
        <fullName evidence="1">Uncharacterized protein</fullName>
    </submittedName>
</protein>
<reference evidence="1 2" key="1">
    <citation type="submission" date="2016-08" db="EMBL/GenBank/DDBJ databases">
        <authorList>
            <consortium name="Lentinula edodes genome sequencing consortium"/>
            <person name="Sakamoto Y."/>
            <person name="Nakade K."/>
            <person name="Sato S."/>
            <person name="Yoshida Y."/>
            <person name="Miyazaki K."/>
            <person name="Natsume S."/>
            <person name="Konno N."/>
        </authorList>
    </citation>
    <scope>NUCLEOTIDE SEQUENCE [LARGE SCALE GENOMIC DNA]</scope>
    <source>
        <strain evidence="1 2">NBRC 111202</strain>
    </source>
</reference>
<name>A0A1Q3E737_LENED</name>
<sequence length="106" mass="11730">MLIAPTSVSVLALQLSILPLQDFNSRHQILYNILHLCCSPLHLFETLLRNCSHSLDLDLQLCTHCSALIPSLLADNLHIILHNPSQGPHLPVYPAACLSDVLLYSL</sequence>
<dbReference type="AlphaFoldDB" id="A0A1Q3E737"/>
<evidence type="ECO:0000313" key="1">
    <source>
        <dbReference type="EMBL" id="GAW02986.1"/>
    </source>
</evidence>